<dbReference type="AlphaFoldDB" id="I3TA21"/>
<dbReference type="EMBL" id="BT149569">
    <property type="protein sequence ID" value="AFK49363.1"/>
    <property type="molecule type" value="mRNA"/>
</dbReference>
<protein>
    <submittedName>
        <fullName evidence="1">Uncharacterized protein</fullName>
    </submittedName>
</protein>
<dbReference type="InterPro" id="IPR032675">
    <property type="entry name" value="LRR_dom_sf"/>
</dbReference>
<proteinExistence type="evidence at transcript level"/>
<organism evidence="1">
    <name type="scientific">Medicago truncatula</name>
    <name type="common">Barrel medic</name>
    <name type="synonym">Medicago tribuloides</name>
    <dbReference type="NCBI Taxonomy" id="3880"/>
    <lineage>
        <taxon>Eukaryota</taxon>
        <taxon>Viridiplantae</taxon>
        <taxon>Streptophyta</taxon>
        <taxon>Embryophyta</taxon>
        <taxon>Tracheophyta</taxon>
        <taxon>Spermatophyta</taxon>
        <taxon>Magnoliopsida</taxon>
        <taxon>eudicotyledons</taxon>
        <taxon>Gunneridae</taxon>
        <taxon>Pentapetalae</taxon>
        <taxon>rosids</taxon>
        <taxon>fabids</taxon>
        <taxon>Fabales</taxon>
        <taxon>Fabaceae</taxon>
        <taxon>Papilionoideae</taxon>
        <taxon>50 kb inversion clade</taxon>
        <taxon>NPAAA clade</taxon>
        <taxon>Hologalegina</taxon>
        <taxon>IRL clade</taxon>
        <taxon>Trifolieae</taxon>
        <taxon>Medicago</taxon>
    </lineage>
</organism>
<dbReference type="Pfam" id="PF00560">
    <property type="entry name" value="LRR_1"/>
    <property type="match status" value="1"/>
</dbReference>
<dbReference type="SUPFAM" id="SSF52058">
    <property type="entry name" value="L domain-like"/>
    <property type="match status" value="1"/>
</dbReference>
<accession>I3TA21</accession>
<sequence>MSGVIPSSVAHIPKLTYLYLDHNQFSGRIPEPFYKHPFLKEMYIEGNAFRPGVNPIGLHKVLEVFDSEFLV</sequence>
<dbReference type="InterPro" id="IPR001611">
    <property type="entry name" value="Leu-rich_rpt"/>
</dbReference>
<evidence type="ECO:0000313" key="1">
    <source>
        <dbReference type="EMBL" id="AFK49363.1"/>
    </source>
</evidence>
<dbReference type="Gene3D" id="3.80.10.10">
    <property type="entry name" value="Ribonuclease Inhibitor"/>
    <property type="match status" value="1"/>
</dbReference>
<name>I3TA21_MEDTR</name>
<dbReference type="ExpressionAtlas" id="I3TA21">
    <property type="expression patterns" value="differential"/>
</dbReference>
<reference evidence="1" key="1">
    <citation type="submission" date="2012-05" db="EMBL/GenBank/DDBJ databases">
        <authorList>
            <person name="Krishnakumar V."/>
            <person name="Cheung F."/>
            <person name="Xiao Y."/>
            <person name="Chan A."/>
            <person name="Moskal W.A."/>
            <person name="Town C.D."/>
        </authorList>
    </citation>
    <scope>NUCLEOTIDE SEQUENCE</scope>
</reference>